<sequence length="48" mass="5803">MHKKTVQELSKLERFTEAVTGERKIKELNFPKTRRFRFTIAYADIWST</sequence>
<evidence type="ECO:0000313" key="2">
    <source>
        <dbReference type="Proteomes" id="UP000016644"/>
    </source>
</evidence>
<evidence type="ECO:0000313" key="1">
    <source>
        <dbReference type="EMBL" id="ERK41684.1"/>
    </source>
</evidence>
<name>U2PDB2_LEVBR</name>
<reference evidence="1 2" key="1">
    <citation type="submission" date="2013-06" db="EMBL/GenBank/DDBJ databases">
        <authorList>
            <person name="Weinstock G."/>
            <person name="Sodergren E."/>
            <person name="Lobos E.A."/>
            <person name="Fulton L."/>
            <person name="Fulton R."/>
            <person name="Courtney L."/>
            <person name="Fronick C."/>
            <person name="O'Laughlin M."/>
            <person name="Godfrey J."/>
            <person name="Wilson R.M."/>
            <person name="Miner T."/>
            <person name="Farmer C."/>
            <person name="Delehaunty K."/>
            <person name="Cordes M."/>
            <person name="Minx P."/>
            <person name="Tomlinson C."/>
            <person name="Chen J."/>
            <person name="Wollam A."/>
            <person name="Pepin K.H."/>
            <person name="Bhonagiri V."/>
            <person name="Zhang X."/>
            <person name="Warren W."/>
            <person name="Mitreva M."/>
            <person name="Mardis E.R."/>
            <person name="Wilson R.K."/>
        </authorList>
    </citation>
    <scope>NUCLEOTIDE SEQUENCE [LARGE SCALE GENOMIC DNA]</scope>
    <source>
        <strain evidence="1 2">ATCC 14869</strain>
    </source>
</reference>
<dbReference type="EMBL" id="AWVK01000104">
    <property type="protein sequence ID" value="ERK41684.1"/>
    <property type="molecule type" value="Genomic_DNA"/>
</dbReference>
<comment type="caution">
    <text evidence="1">The sequence shown here is derived from an EMBL/GenBank/DDBJ whole genome shotgun (WGS) entry which is preliminary data.</text>
</comment>
<accession>U2PDB2</accession>
<dbReference type="AlphaFoldDB" id="U2PDB2"/>
<gene>
    <name evidence="1" type="ORF">HMPREF0495_02141</name>
</gene>
<organism evidence="1 2">
    <name type="scientific">Levilactobacillus brevis ATCC 14869 = DSM 20054</name>
    <dbReference type="NCBI Taxonomy" id="649758"/>
    <lineage>
        <taxon>Bacteria</taxon>
        <taxon>Bacillati</taxon>
        <taxon>Bacillota</taxon>
        <taxon>Bacilli</taxon>
        <taxon>Lactobacillales</taxon>
        <taxon>Lactobacillaceae</taxon>
        <taxon>Levilactobacillus</taxon>
    </lineage>
</organism>
<proteinExistence type="predicted"/>
<dbReference type="Proteomes" id="UP000016644">
    <property type="component" value="Unassembled WGS sequence"/>
</dbReference>
<protein>
    <submittedName>
        <fullName evidence="1">Uncharacterized protein</fullName>
    </submittedName>
</protein>
<dbReference type="HOGENOM" id="CLU_3154074_0_0_9"/>